<reference evidence="12 13" key="1">
    <citation type="journal article" date="2021" name="Genome Biol. Evol.">
        <title>Complete Genome Sequencing of a Novel Gloeobacter Species from a Waterfall Cave in Mexico.</title>
        <authorList>
            <person name="Saw J.H."/>
            <person name="Cardona T."/>
            <person name="Montejano G."/>
        </authorList>
    </citation>
    <scope>NUCLEOTIDE SEQUENCE [LARGE SCALE GENOMIC DNA]</scope>
    <source>
        <strain evidence="12">MG652769</strain>
    </source>
</reference>
<evidence type="ECO:0000256" key="3">
    <source>
        <dbReference type="ARBA" id="ARBA00017144"/>
    </source>
</evidence>
<dbReference type="InterPro" id="IPR027417">
    <property type="entry name" value="P-loop_NTPase"/>
</dbReference>
<keyword evidence="7 10" id="KW-0418">Kinase</keyword>
<comment type="catalytic activity">
    <reaction evidence="9 10">
        <text>dTMP + ATP = dTDP + ADP</text>
        <dbReference type="Rhea" id="RHEA:13517"/>
        <dbReference type="ChEBI" id="CHEBI:30616"/>
        <dbReference type="ChEBI" id="CHEBI:58369"/>
        <dbReference type="ChEBI" id="CHEBI:63528"/>
        <dbReference type="ChEBI" id="CHEBI:456216"/>
        <dbReference type="EC" id="2.7.4.9"/>
    </reaction>
</comment>
<dbReference type="EMBL" id="CP063845">
    <property type="protein sequence ID" value="UFP93606.1"/>
    <property type="molecule type" value="Genomic_DNA"/>
</dbReference>
<dbReference type="PANTHER" id="PTHR10344">
    <property type="entry name" value="THYMIDYLATE KINASE"/>
    <property type="match status" value="1"/>
</dbReference>
<dbReference type="Pfam" id="PF02223">
    <property type="entry name" value="Thymidylate_kin"/>
    <property type="match status" value="1"/>
</dbReference>
<dbReference type="EC" id="2.7.4.9" evidence="2 10"/>
<keyword evidence="6 10" id="KW-0547">Nucleotide-binding</keyword>
<gene>
    <name evidence="10" type="primary">tmk</name>
    <name evidence="12" type="ORF">ISF26_17715</name>
</gene>
<dbReference type="SUPFAM" id="SSF52540">
    <property type="entry name" value="P-loop containing nucleoside triphosphate hydrolases"/>
    <property type="match status" value="1"/>
</dbReference>
<sequence length="212" mass="22887">MFITFEGGEGCGKTTQLTLLGDGLEKRGHRVVRTREPGGTHLGRSLRGLLLDARSAITPTAELLLYTADRAEHLARVVRPALAAGAVVLCDRFCDSTVAYQGYGRGLDLGLIEQLNAIAAGGLRPDLTFWLKLDPPVGLARRLAGNGNTPDRIEAETLAFHRRVHAGFAALASRYPERIRSVDAAQSAEATAEQIRSVVDGFLNENQSKLEQ</sequence>
<evidence type="ECO:0000256" key="10">
    <source>
        <dbReference type="HAMAP-Rule" id="MF_00165"/>
    </source>
</evidence>
<name>A0ABY3PIZ1_9CYAN</name>
<evidence type="ECO:0000313" key="13">
    <source>
        <dbReference type="Proteomes" id="UP001054846"/>
    </source>
</evidence>
<dbReference type="InterPro" id="IPR039430">
    <property type="entry name" value="Thymidylate_kin-like_dom"/>
</dbReference>
<evidence type="ECO:0000259" key="11">
    <source>
        <dbReference type="Pfam" id="PF02223"/>
    </source>
</evidence>
<keyword evidence="13" id="KW-1185">Reference proteome</keyword>
<feature type="binding site" evidence="10">
    <location>
        <begin position="7"/>
        <end position="14"/>
    </location>
    <ligand>
        <name>ATP</name>
        <dbReference type="ChEBI" id="CHEBI:30616"/>
    </ligand>
</feature>
<dbReference type="GO" id="GO:0004798">
    <property type="term" value="F:dTMP kinase activity"/>
    <property type="evidence" value="ECO:0007669"/>
    <property type="project" value="UniProtKB-EC"/>
</dbReference>
<dbReference type="InterPro" id="IPR018095">
    <property type="entry name" value="Thymidylate_kin_CS"/>
</dbReference>
<accession>A0ABY3PIZ1</accession>
<evidence type="ECO:0000256" key="5">
    <source>
        <dbReference type="ARBA" id="ARBA00022727"/>
    </source>
</evidence>
<dbReference type="PROSITE" id="PS01331">
    <property type="entry name" value="THYMIDYLATE_KINASE"/>
    <property type="match status" value="1"/>
</dbReference>
<keyword evidence="8 10" id="KW-0067">ATP-binding</keyword>
<evidence type="ECO:0000256" key="2">
    <source>
        <dbReference type="ARBA" id="ARBA00012980"/>
    </source>
</evidence>
<dbReference type="RefSeq" id="WP_230840658.1">
    <property type="nucleotide sequence ID" value="NZ_CP063845.1"/>
</dbReference>
<keyword evidence="5 10" id="KW-0545">Nucleotide biosynthesis</keyword>
<comment type="similarity">
    <text evidence="1 10">Belongs to the thymidylate kinase family.</text>
</comment>
<protein>
    <recommendedName>
        <fullName evidence="3 10">Thymidylate kinase</fullName>
        <ecNumber evidence="2 10">2.7.4.9</ecNumber>
    </recommendedName>
    <alternativeName>
        <fullName evidence="10">dTMP kinase</fullName>
    </alternativeName>
</protein>
<keyword evidence="4 10" id="KW-0808">Transferase</keyword>
<evidence type="ECO:0000256" key="9">
    <source>
        <dbReference type="ARBA" id="ARBA00048743"/>
    </source>
</evidence>
<evidence type="ECO:0000256" key="1">
    <source>
        <dbReference type="ARBA" id="ARBA00009776"/>
    </source>
</evidence>
<evidence type="ECO:0000256" key="8">
    <source>
        <dbReference type="ARBA" id="ARBA00022840"/>
    </source>
</evidence>
<evidence type="ECO:0000256" key="4">
    <source>
        <dbReference type="ARBA" id="ARBA00022679"/>
    </source>
</evidence>
<organism evidence="12 13">
    <name type="scientific">Gloeobacter morelensis MG652769</name>
    <dbReference type="NCBI Taxonomy" id="2781736"/>
    <lineage>
        <taxon>Bacteria</taxon>
        <taxon>Bacillati</taxon>
        <taxon>Cyanobacteriota</taxon>
        <taxon>Cyanophyceae</taxon>
        <taxon>Gloeobacterales</taxon>
        <taxon>Gloeobacteraceae</taxon>
        <taxon>Gloeobacter</taxon>
        <taxon>Gloeobacter morelensis</taxon>
    </lineage>
</organism>
<proteinExistence type="inferred from homology"/>
<dbReference type="Proteomes" id="UP001054846">
    <property type="component" value="Chromosome"/>
</dbReference>
<evidence type="ECO:0000256" key="6">
    <source>
        <dbReference type="ARBA" id="ARBA00022741"/>
    </source>
</evidence>
<dbReference type="InterPro" id="IPR018094">
    <property type="entry name" value="Thymidylate_kinase"/>
</dbReference>
<dbReference type="Gene3D" id="3.40.50.300">
    <property type="entry name" value="P-loop containing nucleotide triphosphate hydrolases"/>
    <property type="match status" value="1"/>
</dbReference>
<dbReference type="PANTHER" id="PTHR10344:SF4">
    <property type="entry name" value="UMP-CMP KINASE 2, MITOCHONDRIAL"/>
    <property type="match status" value="1"/>
</dbReference>
<evidence type="ECO:0000256" key="7">
    <source>
        <dbReference type="ARBA" id="ARBA00022777"/>
    </source>
</evidence>
<dbReference type="NCBIfam" id="TIGR00041">
    <property type="entry name" value="DTMP_kinase"/>
    <property type="match status" value="1"/>
</dbReference>
<dbReference type="CDD" id="cd01672">
    <property type="entry name" value="TMPK"/>
    <property type="match status" value="1"/>
</dbReference>
<comment type="function">
    <text evidence="10">Phosphorylation of dTMP to form dTDP in both de novo and salvage pathways of dTTP synthesis.</text>
</comment>
<evidence type="ECO:0000313" key="12">
    <source>
        <dbReference type="EMBL" id="UFP93606.1"/>
    </source>
</evidence>
<feature type="domain" description="Thymidylate kinase-like" evidence="11">
    <location>
        <begin position="5"/>
        <end position="195"/>
    </location>
</feature>
<dbReference type="HAMAP" id="MF_00165">
    <property type="entry name" value="Thymidylate_kinase"/>
    <property type="match status" value="1"/>
</dbReference>